<evidence type="ECO:0000313" key="4">
    <source>
        <dbReference type="Proteomes" id="UP000523955"/>
    </source>
</evidence>
<feature type="domain" description="Integrase catalytic" evidence="2">
    <location>
        <begin position="131"/>
        <end position="303"/>
    </location>
</feature>
<organism evidence="3 4">
    <name type="scientific">Nocardioides luti</name>
    <dbReference type="NCBI Taxonomy" id="2761101"/>
    <lineage>
        <taxon>Bacteria</taxon>
        <taxon>Bacillati</taxon>
        <taxon>Actinomycetota</taxon>
        <taxon>Actinomycetes</taxon>
        <taxon>Propionibacteriales</taxon>
        <taxon>Nocardioidaceae</taxon>
        <taxon>Nocardioides</taxon>
    </lineage>
</organism>
<evidence type="ECO:0000259" key="2">
    <source>
        <dbReference type="PROSITE" id="PS50994"/>
    </source>
</evidence>
<dbReference type="GO" id="GO:0003676">
    <property type="term" value="F:nucleic acid binding"/>
    <property type="evidence" value="ECO:0007669"/>
    <property type="project" value="InterPro"/>
</dbReference>
<proteinExistence type="predicted"/>
<dbReference type="RefSeq" id="WP_185252754.1">
    <property type="nucleotide sequence ID" value="NZ_JACKXE010000001.1"/>
</dbReference>
<evidence type="ECO:0000256" key="1">
    <source>
        <dbReference type="SAM" id="MobiDB-lite"/>
    </source>
</evidence>
<dbReference type="InterPro" id="IPR001584">
    <property type="entry name" value="Integrase_cat-core"/>
</dbReference>
<dbReference type="NCBIfam" id="NF033577">
    <property type="entry name" value="transpos_IS481"/>
    <property type="match status" value="1"/>
</dbReference>
<sequence>MSKARLVITAIVIERRPPAEVIAEYGVSKSWLYELLARYRTEGDAAFEPRSKRPHTSPTAIDQAAVELIVRLRKQLTEAGLDAGPDTIAWHLEHHHQTKISTATVSRTLTRQGLVEPSPKKRPKSSYIRFEADLPNETWQSDFTHYRLADGRDVEIITWLDDHSRYALHVSGHSRITGPIVLATFRETASQHGHPASVLTDNGLVYTTRFSGGRGGRNGLESELRRLDIIQKNTRPNHPTTTGKVERFQQTMKKWLRAQPTQPATLEDLQALLDAFIDEYNHRRPHRSLPHRATPATAYRARPKATPRTDRSTDTHYRVLHDIVDKDGKLSLRLNGQLHHIGIGVEHRRTPVIKLVEDHQVRIINATTGELLRELTIDPTRDYQPLGRPPGPRPGQNRRPDPRNGSGLSGIS</sequence>
<accession>A0A7X0VBW7</accession>
<dbReference type="Pfam" id="PF13683">
    <property type="entry name" value="rve_3"/>
    <property type="match status" value="1"/>
</dbReference>
<dbReference type="InterPro" id="IPR009057">
    <property type="entry name" value="Homeodomain-like_sf"/>
</dbReference>
<dbReference type="PANTHER" id="PTHR35004">
    <property type="entry name" value="TRANSPOSASE RV3428C-RELATED"/>
    <property type="match status" value="1"/>
</dbReference>
<dbReference type="AlphaFoldDB" id="A0A7X0VBW7"/>
<protein>
    <submittedName>
        <fullName evidence="3">IS481 family transposase</fullName>
    </submittedName>
</protein>
<feature type="region of interest" description="Disordered" evidence="1">
    <location>
        <begin position="376"/>
        <end position="412"/>
    </location>
</feature>
<dbReference type="PANTHER" id="PTHR35004:SF7">
    <property type="entry name" value="INTEGRASE PROTEIN"/>
    <property type="match status" value="1"/>
</dbReference>
<comment type="caution">
    <text evidence="3">The sequence shown here is derived from an EMBL/GenBank/DDBJ whole genome shotgun (WGS) entry which is preliminary data.</text>
</comment>
<dbReference type="InterPro" id="IPR036397">
    <property type="entry name" value="RNaseH_sf"/>
</dbReference>
<dbReference type="SUPFAM" id="SSF53098">
    <property type="entry name" value="Ribonuclease H-like"/>
    <property type="match status" value="1"/>
</dbReference>
<dbReference type="InterPro" id="IPR012337">
    <property type="entry name" value="RNaseH-like_sf"/>
</dbReference>
<keyword evidence="4" id="KW-1185">Reference proteome</keyword>
<gene>
    <name evidence="3" type="ORF">H5V45_09785</name>
</gene>
<dbReference type="PROSITE" id="PS50994">
    <property type="entry name" value="INTEGRASE"/>
    <property type="match status" value="1"/>
</dbReference>
<dbReference type="Gene3D" id="3.30.420.10">
    <property type="entry name" value="Ribonuclease H-like superfamily/Ribonuclease H"/>
    <property type="match status" value="1"/>
</dbReference>
<dbReference type="Proteomes" id="UP000523955">
    <property type="component" value="Unassembled WGS sequence"/>
</dbReference>
<dbReference type="GO" id="GO:0015074">
    <property type="term" value="P:DNA integration"/>
    <property type="evidence" value="ECO:0007669"/>
    <property type="project" value="InterPro"/>
</dbReference>
<dbReference type="InterPro" id="IPR047656">
    <property type="entry name" value="IS481-like_transpos"/>
</dbReference>
<dbReference type="SUPFAM" id="SSF46689">
    <property type="entry name" value="Homeodomain-like"/>
    <property type="match status" value="1"/>
</dbReference>
<reference evidence="3 4" key="1">
    <citation type="submission" date="2020-08" db="EMBL/GenBank/DDBJ databases">
        <authorList>
            <person name="Seo M.-J."/>
        </authorList>
    </citation>
    <scope>NUCLEOTIDE SEQUENCE [LARGE SCALE GENOMIC DNA]</scope>
    <source>
        <strain evidence="3 4">KIGAM211</strain>
    </source>
</reference>
<evidence type="ECO:0000313" key="3">
    <source>
        <dbReference type="EMBL" id="MBB6627613.1"/>
    </source>
</evidence>
<name>A0A7X0VBW7_9ACTN</name>
<dbReference type="Pfam" id="PF13565">
    <property type="entry name" value="HTH_32"/>
    <property type="match status" value="1"/>
</dbReference>
<dbReference type="EMBL" id="JACKXE010000001">
    <property type="protein sequence ID" value="MBB6627613.1"/>
    <property type="molecule type" value="Genomic_DNA"/>
</dbReference>